<organism evidence="2 3">
    <name type="scientific">Nonlabens agnitus</name>
    <dbReference type="NCBI Taxonomy" id="870484"/>
    <lineage>
        <taxon>Bacteria</taxon>
        <taxon>Pseudomonadati</taxon>
        <taxon>Bacteroidota</taxon>
        <taxon>Flavobacteriia</taxon>
        <taxon>Flavobacteriales</taxon>
        <taxon>Flavobacteriaceae</taxon>
        <taxon>Nonlabens</taxon>
    </lineage>
</organism>
<dbReference type="RefSeq" id="WP_105981870.1">
    <property type="nucleotide sequence ID" value="NZ_MQUC01000003.1"/>
</dbReference>
<keyword evidence="1" id="KW-1133">Transmembrane helix</keyword>
<dbReference type="OrthoDB" id="1493032at2"/>
<dbReference type="EMBL" id="MQUC01000003">
    <property type="protein sequence ID" value="PRP66012.1"/>
    <property type="molecule type" value="Genomic_DNA"/>
</dbReference>
<reference evidence="2 3" key="1">
    <citation type="submission" date="2016-11" db="EMBL/GenBank/DDBJ databases">
        <title>Trade-off between light-utilization and light-protection in marine flavobacteria.</title>
        <authorList>
            <person name="Kumagai Y."/>
        </authorList>
    </citation>
    <scope>NUCLEOTIDE SEQUENCE [LARGE SCALE GENOMIC DNA]</scope>
    <source>
        <strain evidence="2 3">JCM 17109</strain>
    </source>
</reference>
<dbReference type="InterPro" id="IPR057695">
    <property type="entry name" value="DUF7935"/>
</dbReference>
<keyword evidence="1" id="KW-0472">Membrane</keyword>
<accession>A0A2S9WRB1</accession>
<name>A0A2S9WRB1_9FLAO</name>
<dbReference type="Proteomes" id="UP000239532">
    <property type="component" value="Unassembled WGS sequence"/>
</dbReference>
<evidence type="ECO:0000313" key="2">
    <source>
        <dbReference type="EMBL" id="PRP66012.1"/>
    </source>
</evidence>
<dbReference type="Pfam" id="PF25589">
    <property type="entry name" value="DUF7935"/>
    <property type="match status" value="1"/>
</dbReference>
<keyword evidence="3" id="KW-1185">Reference proteome</keyword>
<dbReference type="AlphaFoldDB" id="A0A2S9WRB1"/>
<feature type="transmembrane region" description="Helical" evidence="1">
    <location>
        <begin position="6"/>
        <end position="26"/>
    </location>
</feature>
<evidence type="ECO:0000256" key="1">
    <source>
        <dbReference type="SAM" id="Phobius"/>
    </source>
</evidence>
<gene>
    <name evidence="2" type="ORF">BST86_02400</name>
</gene>
<protein>
    <submittedName>
        <fullName evidence="2">Uncharacterized protein</fullName>
    </submittedName>
</protein>
<proteinExistence type="predicted"/>
<evidence type="ECO:0000313" key="3">
    <source>
        <dbReference type="Proteomes" id="UP000239532"/>
    </source>
</evidence>
<comment type="caution">
    <text evidence="2">The sequence shown here is derived from an EMBL/GenBank/DDBJ whole genome shotgun (WGS) entry which is preliminary data.</text>
</comment>
<keyword evidence="1" id="KW-0812">Transmembrane</keyword>
<sequence length="172" mass="19740">MNLTTTQLLIAFVPALIVGAVAYLLISSFLKNEENRRIYLAGKSLKPKTLPMRMAAYERLTLFLERMKPNSLLVRTLPGHLSKSEYENKLIATIEQEFEHNIAQQIYFTEECWNVIRAAKNTTIQKIRQVGMSEKSHTAEELRAQIINEFMDGPAPSETALSFVRREVRELL</sequence>